<name>A0AAV2I723_LYMST</name>
<keyword evidence="4" id="KW-1185">Reference proteome</keyword>
<dbReference type="AlphaFoldDB" id="A0AAV2I723"/>
<evidence type="ECO:0000313" key="4">
    <source>
        <dbReference type="Proteomes" id="UP001497497"/>
    </source>
</evidence>
<feature type="region of interest" description="Disordered" evidence="1">
    <location>
        <begin position="164"/>
        <end position="184"/>
    </location>
</feature>
<feature type="transmembrane region" description="Helical" evidence="2">
    <location>
        <begin position="110"/>
        <end position="128"/>
    </location>
</feature>
<evidence type="ECO:0000256" key="1">
    <source>
        <dbReference type="SAM" id="MobiDB-lite"/>
    </source>
</evidence>
<protein>
    <submittedName>
        <fullName evidence="3">Uncharacterized protein</fullName>
    </submittedName>
</protein>
<evidence type="ECO:0000313" key="3">
    <source>
        <dbReference type="EMBL" id="CAL1542017.1"/>
    </source>
</evidence>
<organism evidence="3 4">
    <name type="scientific">Lymnaea stagnalis</name>
    <name type="common">Great pond snail</name>
    <name type="synonym">Helix stagnalis</name>
    <dbReference type="NCBI Taxonomy" id="6523"/>
    <lineage>
        <taxon>Eukaryota</taxon>
        <taxon>Metazoa</taxon>
        <taxon>Spiralia</taxon>
        <taxon>Lophotrochozoa</taxon>
        <taxon>Mollusca</taxon>
        <taxon>Gastropoda</taxon>
        <taxon>Heterobranchia</taxon>
        <taxon>Euthyneura</taxon>
        <taxon>Panpulmonata</taxon>
        <taxon>Hygrophila</taxon>
        <taxon>Lymnaeoidea</taxon>
        <taxon>Lymnaeidae</taxon>
        <taxon>Lymnaea</taxon>
    </lineage>
</organism>
<keyword evidence="2" id="KW-1133">Transmembrane helix</keyword>
<proteinExistence type="predicted"/>
<feature type="compositionally biased region" description="Basic and acidic residues" evidence="1">
    <location>
        <begin position="169"/>
        <end position="184"/>
    </location>
</feature>
<accession>A0AAV2I723</accession>
<dbReference type="EMBL" id="CAXITT010000466">
    <property type="protein sequence ID" value="CAL1542017.1"/>
    <property type="molecule type" value="Genomic_DNA"/>
</dbReference>
<feature type="transmembrane region" description="Helical" evidence="2">
    <location>
        <begin position="76"/>
        <end position="98"/>
    </location>
</feature>
<feature type="compositionally biased region" description="Acidic residues" evidence="1">
    <location>
        <begin position="1"/>
        <end position="10"/>
    </location>
</feature>
<comment type="caution">
    <text evidence="3">The sequence shown here is derived from an EMBL/GenBank/DDBJ whole genome shotgun (WGS) entry which is preliminary data.</text>
</comment>
<reference evidence="3 4" key="1">
    <citation type="submission" date="2024-04" db="EMBL/GenBank/DDBJ databases">
        <authorList>
            <consortium name="Genoscope - CEA"/>
            <person name="William W."/>
        </authorList>
    </citation>
    <scope>NUCLEOTIDE SEQUENCE [LARGE SCALE GENOMIC DNA]</scope>
</reference>
<feature type="region of interest" description="Disordered" evidence="1">
    <location>
        <begin position="1"/>
        <end position="45"/>
    </location>
</feature>
<keyword evidence="2" id="KW-0812">Transmembrane</keyword>
<gene>
    <name evidence="3" type="ORF">GSLYS_00015623001</name>
</gene>
<feature type="compositionally biased region" description="Low complexity" evidence="1">
    <location>
        <begin position="12"/>
        <end position="33"/>
    </location>
</feature>
<evidence type="ECO:0000256" key="2">
    <source>
        <dbReference type="SAM" id="Phobius"/>
    </source>
</evidence>
<sequence length="200" mass="21945">MKVEDVEPEPDPFTVTVTPQPTPSSLSSATTTSAKQENAKGGKTEEKKIVKKEMVVQSVKVGAALAVKTGDFIGRLGTLIVMIVTTINTGTVCVTSFIEGVYWMGGVHAFLLVFIHIPVIVVMVWLMVKAKVEAVYRKIRPTKPNEVVTVTEITETEGEIIGEKTLNTDSKRKERDEKLKSKAENLTRRGQQINKAFEAA</sequence>
<keyword evidence="2" id="KW-0472">Membrane</keyword>
<dbReference type="Proteomes" id="UP001497497">
    <property type="component" value="Unassembled WGS sequence"/>
</dbReference>